<dbReference type="GO" id="GO:0045944">
    <property type="term" value="P:positive regulation of transcription by RNA polymerase II"/>
    <property type="evidence" value="ECO:0007669"/>
    <property type="project" value="Ensembl"/>
</dbReference>
<dbReference type="GO" id="GO:0001673">
    <property type="term" value="C:male germ cell nucleus"/>
    <property type="evidence" value="ECO:0007669"/>
    <property type="project" value="Ensembl"/>
</dbReference>
<feature type="region of interest" description="Disordered" evidence="1">
    <location>
        <begin position="126"/>
        <end position="231"/>
    </location>
</feature>
<dbReference type="OMA" id="HCLLYNW"/>
<reference evidence="2" key="1">
    <citation type="submission" date="2025-08" db="UniProtKB">
        <authorList>
            <consortium name="Ensembl"/>
        </authorList>
    </citation>
    <scope>IDENTIFICATION</scope>
</reference>
<gene>
    <name evidence="2" type="primary">SPAG8</name>
</gene>
<keyword evidence="3" id="KW-1185">Reference proteome</keyword>
<dbReference type="GO" id="GO:0008017">
    <property type="term" value="F:microtubule binding"/>
    <property type="evidence" value="ECO:0007669"/>
    <property type="project" value="InterPro"/>
</dbReference>
<feature type="compositionally biased region" description="Gly residues" evidence="1">
    <location>
        <begin position="173"/>
        <end position="193"/>
    </location>
</feature>
<name>A0A2K5ZGA1_MANLE</name>
<dbReference type="GO" id="GO:0036126">
    <property type="term" value="C:sperm flagellum"/>
    <property type="evidence" value="ECO:0007669"/>
    <property type="project" value="Ensembl"/>
</dbReference>
<dbReference type="GeneTree" id="ENSGT00640000091617"/>
<dbReference type="AlphaFoldDB" id="A0A2K5ZGA1"/>
<dbReference type="Ensembl" id="ENSMLET00000050397.1">
    <property type="protein sequence ID" value="ENSMLEP00000026854.1"/>
    <property type="gene ID" value="ENSMLEG00000037614.1"/>
</dbReference>
<evidence type="ECO:0000313" key="3">
    <source>
        <dbReference type="Proteomes" id="UP000233140"/>
    </source>
</evidence>
<dbReference type="Proteomes" id="UP000233140">
    <property type="component" value="Unassembled WGS sequence"/>
</dbReference>
<dbReference type="GO" id="GO:0160111">
    <property type="term" value="C:axonemal A tubule inner sheath"/>
    <property type="evidence" value="ECO:0007669"/>
    <property type="project" value="Ensembl"/>
</dbReference>
<dbReference type="Pfam" id="PF22584">
    <property type="entry name" value="CFAP143"/>
    <property type="match status" value="1"/>
</dbReference>
<evidence type="ECO:0000313" key="2">
    <source>
        <dbReference type="Ensembl" id="ENSMLEP00000026854.1"/>
    </source>
</evidence>
<proteinExistence type="predicted"/>
<protein>
    <submittedName>
        <fullName evidence="2">Sperm associated antigen 8</fullName>
    </submittedName>
</protein>
<dbReference type="PANTHER" id="PTHR15510">
    <property type="entry name" value="SPERM-ASSOCIATED ANTIGEN 8"/>
    <property type="match status" value="1"/>
</dbReference>
<dbReference type="GO" id="GO:0030317">
    <property type="term" value="P:flagellated sperm motility"/>
    <property type="evidence" value="ECO:0007669"/>
    <property type="project" value="Ensembl"/>
</dbReference>
<dbReference type="GO" id="GO:0005654">
    <property type="term" value="C:nucleoplasm"/>
    <property type="evidence" value="ECO:0007669"/>
    <property type="project" value="Ensembl"/>
</dbReference>
<feature type="region of interest" description="Disordered" evidence="1">
    <location>
        <begin position="452"/>
        <end position="471"/>
    </location>
</feature>
<feature type="compositionally biased region" description="Gly residues" evidence="1">
    <location>
        <begin position="141"/>
        <end position="165"/>
    </location>
</feature>
<dbReference type="GO" id="GO:0005829">
    <property type="term" value="C:cytosol"/>
    <property type="evidence" value="ECO:0007669"/>
    <property type="project" value="Ensembl"/>
</dbReference>
<evidence type="ECO:0000256" key="1">
    <source>
        <dbReference type="SAM" id="MobiDB-lite"/>
    </source>
</evidence>
<dbReference type="InterPro" id="IPR026124">
    <property type="entry name" value="Sperm-assoc_Ag8"/>
</dbReference>
<reference evidence="2" key="2">
    <citation type="submission" date="2025-09" db="UniProtKB">
        <authorList>
            <consortium name="Ensembl"/>
        </authorList>
    </citation>
    <scope>IDENTIFICATION</scope>
</reference>
<dbReference type="STRING" id="9568.ENSMLEP00000026854"/>
<sequence length="471" mass="50023">METNESTEGSRSRSLDIQPSSEELGPTSEPFPSSDDSPRSALAAATAAAAAAASAAAATAGFTTTKAAALSTKTPAPCSEFMEPSSGPSLLGEPCAGPSFTHNIAHGSLGFEPGYVSCIAQDPCTTTDHSSNSDVVPDAGHGSGSGSGPGHGSVPGSGSGSGPGCGSVPVSGSGPGHGSGSHPGPASGPGPGTGPDSELSPSIPPGFRNLGADRVPNYTSRSQHCPWEPQKQPPWEFLQVLEPGTRGLWKPADIKGKPTIHYETLPRGQCLLYNWEEERATNHLDQVPSMQDGSESFFFRHGHRGLLTMQLKSPMPRSTTQKDSYQPPGNVYWPLRGKREAMLEMLLQHQIRKEVQAEQEPTRKLFEVESVTHHDYRMELVQSGTPAPAKPHDYRQEQPETFWIQRAPQLPGVSNIRTLDTPFRKNCSFSTPVPLSLGQLLPYEPENYPHQLGEISSLPCQRGRLGGGGGE</sequence>
<feature type="region of interest" description="Disordered" evidence="1">
    <location>
        <begin position="1"/>
        <end position="42"/>
    </location>
</feature>
<dbReference type="PANTHER" id="PTHR15510:SF5">
    <property type="entry name" value="SPERM-ASSOCIATED ANTIGEN 8"/>
    <property type="match status" value="1"/>
</dbReference>
<organism evidence="2 3">
    <name type="scientific">Mandrillus leucophaeus</name>
    <name type="common">Drill</name>
    <name type="synonym">Papio leucophaeus</name>
    <dbReference type="NCBI Taxonomy" id="9568"/>
    <lineage>
        <taxon>Eukaryota</taxon>
        <taxon>Metazoa</taxon>
        <taxon>Chordata</taxon>
        <taxon>Craniata</taxon>
        <taxon>Vertebrata</taxon>
        <taxon>Euteleostomi</taxon>
        <taxon>Mammalia</taxon>
        <taxon>Eutheria</taxon>
        <taxon>Euarchontoglires</taxon>
        <taxon>Primates</taxon>
        <taxon>Haplorrhini</taxon>
        <taxon>Catarrhini</taxon>
        <taxon>Cercopithecidae</taxon>
        <taxon>Cercopithecinae</taxon>
        <taxon>Mandrillus</taxon>
    </lineage>
</organism>
<accession>A0A2K5ZGA1</accession>